<dbReference type="InterPro" id="IPR000850">
    <property type="entry name" value="Adenylat/UMP-CMP_kin"/>
</dbReference>
<feature type="compositionally biased region" description="Acidic residues" evidence="4">
    <location>
        <begin position="150"/>
        <end position="167"/>
    </location>
</feature>
<dbReference type="GO" id="GO:0019205">
    <property type="term" value="F:nucleobase-containing compound kinase activity"/>
    <property type="evidence" value="ECO:0007669"/>
    <property type="project" value="InterPro"/>
</dbReference>
<dbReference type="Gene3D" id="3.40.50.300">
    <property type="entry name" value="P-loop containing nucleotide triphosphate hydrolases"/>
    <property type="match status" value="2"/>
</dbReference>
<feature type="region of interest" description="Disordered" evidence="4">
    <location>
        <begin position="132"/>
        <end position="172"/>
    </location>
</feature>
<dbReference type="Proteomes" id="UP000261640">
    <property type="component" value="Unplaced"/>
</dbReference>
<reference evidence="5" key="2">
    <citation type="submission" date="2025-09" db="UniProtKB">
        <authorList>
            <consortium name="Ensembl"/>
        </authorList>
    </citation>
    <scope>IDENTIFICATION</scope>
</reference>
<keyword evidence="1" id="KW-0808">Transferase</keyword>
<keyword evidence="6" id="KW-1185">Reference proteome</keyword>
<evidence type="ECO:0000256" key="2">
    <source>
        <dbReference type="ARBA" id="ARBA00022741"/>
    </source>
</evidence>
<accession>A0A7N8XC24</accession>
<dbReference type="AlphaFoldDB" id="A0A7N8XC24"/>
<dbReference type="GeneTree" id="ENSGT00740000115564"/>
<dbReference type="PANTHER" id="PTHR23359">
    <property type="entry name" value="NUCLEOTIDE KINASE"/>
    <property type="match status" value="1"/>
</dbReference>
<dbReference type="InParanoid" id="A0A7N8XC24"/>
<keyword evidence="2" id="KW-0547">Nucleotide-binding</keyword>
<proteinExistence type="predicted"/>
<evidence type="ECO:0000313" key="5">
    <source>
        <dbReference type="Ensembl" id="ENSMAMP00000048129.1"/>
    </source>
</evidence>
<keyword evidence="3" id="KW-0418">Kinase</keyword>
<dbReference type="SUPFAM" id="SSF52540">
    <property type="entry name" value="P-loop containing nucleoside triphosphate hydrolases"/>
    <property type="match status" value="1"/>
</dbReference>
<organism evidence="5 6">
    <name type="scientific">Mastacembelus armatus</name>
    <name type="common">zig-zag eel</name>
    <dbReference type="NCBI Taxonomy" id="205130"/>
    <lineage>
        <taxon>Eukaryota</taxon>
        <taxon>Metazoa</taxon>
        <taxon>Chordata</taxon>
        <taxon>Craniata</taxon>
        <taxon>Vertebrata</taxon>
        <taxon>Euteleostomi</taxon>
        <taxon>Actinopterygii</taxon>
        <taxon>Neopterygii</taxon>
        <taxon>Teleostei</taxon>
        <taxon>Neoteleostei</taxon>
        <taxon>Acanthomorphata</taxon>
        <taxon>Anabantaria</taxon>
        <taxon>Synbranchiformes</taxon>
        <taxon>Mastacembelidae</taxon>
        <taxon>Mastacembelus</taxon>
    </lineage>
</organism>
<evidence type="ECO:0000256" key="3">
    <source>
        <dbReference type="ARBA" id="ARBA00022777"/>
    </source>
</evidence>
<feature type="compositionally biased region" description="Basic and acidic residues" evidence="4">
    <location>
        <begin position="136"/>
        <end position="149"/>
    </location>
</feature>
<evidence type="ECO:0000313" key="6">
    <source>
        <dbReference type="Proteomes" id="UP000261640"/>
    </source>
</evidence>
<sequence length="453" mass="52381">MDPLMDNLIEDEAEREILLTKPTCFIVVGRPVISLFLYLLDILYEGKSIPEDMVLKLILTRLNSPDVEHYGYVLCCLPFMSEECVKIHEQIDLIKNLKLTPDFIINIKCADKDLVQRLSGLKQHPETGQLYSMDQLKGEELDSKKTEHTEEVEDENEDGDEEEEVEEQVCSRENTSYFSESVNVTVNNFFQDYMTNHNPLYLLELDGNKTPEELYFNHLFLTNLLLRYLIMSPFLFQEDLLRIMSSCSTRVPGFRWRRSRWGRTCPVALKEGKVVPGKPGLSVGFQDKLYILSSQEAYQKFVTNPRRYLVPPMPRPPCRVSIIGPPQAGKTTLCRLLAQHYGALVLDMEELVQPVLAKVEQERLEKIREETTQVAIEKIKMKMEQDGVQNSGKLSFRADYYIHLDNHALEEAKQLSTSPLSLYTEVLESRIKEVLYVKDKKHPSIHFLYPLIP</sequence>
<reference evidence="5" key="1">
    <citation type="submission" date="2025-08" db="UniProtKB">
        <authorList>
            <consortium name="Ensembl"/>
        </authorList>
    </citation>
    <scope>IDENTIFICATION</scope>
</reference>
<evidence type="ECO:0000256" key="1">
    <source>
        <dbReference type="ARBA" id="ARBA00022679"/>
    </source>
</evidence>
<dbReference type="GO" id="GO:0005524">
    <property type="term" value="F:ATP binding"/>
    <property type="evidence" value="ECO:0007669"/>
    <property type="project" value="InterPro"/>
</dbReference>
<dbReference type="Ensembl" id="ENSMAMT00000061169.1">
    <property type="protein sequence ID" value="ENSMAMP00000048129.1"/>
    <property type="gene ID" value="ENSMAMG00000028212.1"/>
</dbReference>
<evidence type="ECO:0000256" key="4">
    <source>
        <dbReference type="SAM" id="MobiDB-lite"/>
    </source>
</evidence>
<protein>
    <submittedName>
        <fullName evidence="5">Uncharacterized protein</fullName>
    </submittedName>
</protein>
<dbReference type="InterPro" id="IPR027417">
    <property type="entry name" value="P-loop_NTPase"/>
</dbReference>
<name>A0A7N8XC24_9TELE</name>
<dbReference type="GO" id="GO:0006139">
    <property type="term" value="P:nucleobase-containing compound metabolic process"/>
    <property type="evidence" value="ECO:0007669"/>
    <property type="project" value="InterPro"/>
</dbReference>